<dbReference type="OrthoDB" id="652200at2"/>
<dbReference type="Gene3D" id="3.40.50.360">
    <property type="match status" value="1"/>
</dbReference>
<dbReference type="GO" id="GO:0003955">
    <property type="term" value="F:NAD(P)H dehydrogenase (quinone) activity"/>
    <property type="evidence" value="ECO:0007669"/>
    <property type="project" value="TreeGrafter"/>
</dbReference>
<accession>A0A2T7BEM2</accession>
<name>A0A2T7BEM2_9BACT</name>
<dbReference type="InterPro" id="IPR046980">
    <property type="entry name" value="KefG/KefF"/>
</dbReference>
<evidence type="ECO:0000313" key="3">
    <source>
        <dbReference type="EMBL" id="PUZ24739.1"/>
    </source>
</evidence>
<keyword evidence="4" id="KW-1185">Reference proteome</keyword>
<proteinExistence type="predicted"/>
<dbReference type="PANTHER" id="PTHR47307">
    <property type="entry name" value="GLUTATHIONE-REGULATED POTASSIUM-EFFLUX SYSTEM ANCILLARY PROTEIN KEFG"/>
    <property type="match status" value="1"/>
</dbReference>
<dbReference type="PANTHER" id="PTHR47307:SF1">
    <property type="entry name" value="GLUTATHIONE-REGULATED POTASSIUM-EFFLUX SYSTEM ANCILLARY PROTEIN KEFG"/>
    <property type="match status" value="1"/>
</dbReference>
<dbReference type="AlphaFoldDB" id="A0A2T7BEM2"/>
<evidence type="ECO:0000259" key="2">
    <source>
        <dbReference type="Pfam" id="PF02525"/>
    </source>
</evidence>
<dbReference type="InterPro" id="IPR003680">
    <property type="entry name" value="Flavodoxin_fold"/>
</dbReference>
<dbReference type="InterPro" id="IPR029039">
    <property type="entry name" value="Flavoprotein-like_sf"/>
</dbReference>
<dbReference type="GO" id="GO:0009055">
    <property type="term" value="F:electron transfer activity"/>
    <property type="evidence" value="ECO:0007669"/>
    <property type="project" value="TreeGrafter"/>
</dbReference>
<protein>
    <submittedName>
        <fullName evidence="3">NAD(P)H oxidoreductase</fullName>
    </submittedName>
</protein>
<keyword evidence="1" id="KW-0560">Oxidoreductase</keyword>
<dbReference type="Pfam" id="PF02525">
    <property type="entry name" value="Flavodoxin_2"/>
    <property type="match status" value="1"/>
</dbReference>
<sequence>MKKILILFAHPVYERSRAQKALAAAAQQVQGVTFRDLYERYPDFDVDVPKEQQLLQVHDIIIMQHPVYWYSMPALMKQWIDLVLTHGWAYGHTGRALEGKQLLQVLSAGTQEHSYAPGALHGRTLREFLYPVEQTVKLCHMQYLPPFVVHGVNRQQPADLQAAGEQYKKALTLLQQQKLPAWEKAHYLNDIL</sequence>
<dbReference type="EMBL" id="QCYK01000002">
    <property type="protein sequence ID" value="PUZ24739.1"/>
    <property type="molecule type" value="Genomic_DNA"/>
</dbReference>
<evidence type="ECO:0000256" key="1">
    <source>
        <dbReference type="ARBA" id="ARBA00023002"/>
    </source>
</evidence>
<dbReference type="RefSeq" id="WP_108686580.1">
    <property type="nucleotide sequence ID" value="NZ_QCYK01000002.1"/>
</dbReference>
<dbReference type="SUPFAM" id="SSF52218">
    <property type="entry name" value="Flavoproteins"/>
    <property type="match status" value="1"/>
</dbReference>
<dbReference type="Proteomes" id="UP000244450">
    <property type="component" value="Unassembled WGS sequence"/>
</dbReference>
<comment type="caution">
    <text evidence="3">The sequence shown here is derived from an EMBL/GenBank/DDBJ whole genome shotgun (WGS) entry which is preliminary data.</text>
</comment>
<gene>
    <name evidence="3" type="ORF">DCC81_10380</name>
</gene>
<evidence type="ECO:0000313" key="4">
    <source>
        <dbReference type="Proteomes" id="UP000244450"/>
    </source>
</evidence>
<reference evidence="3 4" key="1">
    <citation type="submission" date="2018-04" db="EMBL/GenBank/DDBJ databases">
        <title>Chitinophaga fuyangensis sp. nov., isolated from soil in a chemical factory.</title>
        <authorList>
            <person name="Chen K."/>
        </authorList>
    </citation>
    <scope>NUCLEOTIDE SEQUENCE [LARGE SCALE GENOMIC DNA]</scope>
    <source>
        <strain evidence="3 4">LY-1</strain>
    </source>
</reference>
<dbReference type="GO" id="GO:0010181">
    <property type="term" value="F:FMN binding"/>
    <property type="evidence" value="ECO:0007669"/>
    <property type="project" value="TreeGrafter"/>
</dbReference>
<organism evidence="3 4">
    <name type="scientific">Chitinophaga parva</name>
    <dbReference type="NCBI Taxonomy" id="2169414"/>
    <lineage>
        <taxon>Bacteria</taxon>
        <taxon>Pseudomonadati</taxon>
        <taxon>Bacteroidota</taxon>
        <taxon>Chitinophagia</taxon>
        <taxon>Chitinophagales</taxon>
        <taxon>Chitinophagaceae</taxon>
        <taxon>Chitinophaga</taxon>
    </lineage>
</organism>
<feature type="domain" description="Flavodoxin-like fold" evidence="2">
    <location>
        <begin position="2"/>
        <end position="170"/>
    </location>
</feature>